<dbReference type="OrthoDB" id="948134at2"/>
<reference evidence="3 4" key="1">
    <citation type="submission" date="2018-11" db="EMBL/GenBank/DDBJ databases">
        <title>the genome of Mesorhizobium tamadayense DSM 28320.</title>
        <authorList>
            <person name="Gao J."/>
        </authorList>
    </citation>
    <scope>NUCLEOTIDE SEQUENCE [LARGE SCALE GENOMIC DNA]</scope>
    <source>
        <strain evidence="3 4">DSM 28320</strain>
    </source>
</reference>
<feature type="transmembrane region" description="Helical" evidence="1">
    <location>
        <begin position="125"/>
        <end position="145"/>
    </location>
</feature>
<keyword evidence="4" id="KW-1185">Reference proteome</keyword>
<dbReference type="GO" id="GO:0005886">
    <property type="term" value="C:plasma membrane"/>
    <property type="evidence" value="ECO:0007669"/>
    <property type="project" value="TreeGrafter"/>
</dbReference>
<feature type="domain" description="VTT" evidence="2">
    <location>
        <begin position="29"/>
        <end position="145"/>
    </location>
</feature>
<dbReference type="EMBL" id="RQXT01000031">
    <property type="protein sequence ID" value="RRH96449.1"/>
    <property type="molecule type" value="Genomic_DNA"/>
</dbReference>
<dbReference type="PROSITE" id="PS51257">
    <property type="entry name" value="PROKAR_LIPOPROTEIN"/>
    <property type="match status" value="1"/>
</dbReference>
<name>A0A3P3FCQ0_9HYPH</name>
<dbReference type="InterPro" id="IPR032816">
    <property type="entry name" value="VTT_dom"/>
</dbReference>
<keyword evidence="1" id="KW-1133">Transmembrane helix</keyword>
<dbReference type="AlphaFoldDB" id="A0A3P3FCQ0"/>
<dbReference type="Pfam" id="PF09335">
    <property type="entry name" value="VTT_dom"/>
    <property type="match status" value="1"/>
</dbReference>
<sequence length="202" mass="21879">MTEVIHRLIEQYGLIAVFLGCVAEGESAAILGGFFAHQQVFVLWQAFLAAFLGAFAGDTLFFTLGRSFADHPYVVRLRKRPGFSHAYRLLNTHPNIYVLTNRYIYGMRLVGGIAAGLSTVSVPRFVILNAISSAVWAALFGTVGYVFGLGAERMVGQAFAHHERLLIALAVGLSVAVLAWLVAHHFAGKERAKDANEGGAES</sequence>
<organism evidence="3 4">
    <name type="scientific">Mesorhizobium tamadayense</name>
    <dbReference type="NCBI Taxonomy" id="425306"/>
    <lineage>
        <taxon>Bacteria</taxon>
        <taxon>Pseudomonadati</taxon>
        <taxon>Pseudomonadota</taxon>
        <taxon>Alphaproteobacteria</taxon>
        <taxon>Hyphomicrobiales</taxon>
        <taxon>Phyllobacteriaceae</taxon>
        <taxon>Mesorhizobium</taxon>
    </lineage>
</organism>
<protein>
    <submittedName>
        <fullName evidence="3">DedA family protein</fullName>
    </submittedName>
</protein>
<feature type="transmembrane region" description="Helical" evidence="1">
    <location>
        <begin position="12"/>
        <end position="36"/>
    </location>
</feature>
<dbReference type="InterPro" id="IPR051311">
    <property type="entry name" value="DedA_domain"/>
</dbReference>
<feature type="transmembrane region" description="Helical" evidence="1">
    <location>
        <begin position="165"/>
        <end position="183"/>
    </location>
</feature>
<comment type="caution">
    <text evidence="3">The sequence shown here is derived from an EMBL/GenBank/DDBJ whole genome shotgun (WGS) entry which is preliminary data.</text>
</comment>
<dbReference type="PANTHER" id="PTHR42709">
    <property type="entry name" value="ALKALINE PHOSPHATASE LIKE PROTEIN"/>
    <property type="match status" value="1"/>
</dbReference>
<evidence type="ECO:0000256" key="1">
    <source>
        <dbReference type="SAM" id="Phobius"/>
    </source>
</evidence>
<evidence type="ECO:0000313" key="4">
    <source>
        <dbReference type="Proteomes" id="UP000273786"/>
    </source>
</evidence>
<accession>A0A3P3FCQ0</accession>
<keyword evidence="1" id="KW-0472">Membrane</keyword>
<feature type="transmembrane region" description="Helical" evidence="1">
    <location>
        <begin position="42"/>
        <end position="64"/>
    </location>
</feature>
<evidence type="ECO:0000313" key="3">
    <source>
        <dbReference type="EMBL" id="RRH96449.1"/>
    </source>
</evidence>
<gene>
    <name evidence="3" type="ORF">EH240_22605</name>
</gene>
<dbReference type="RefSeq" id="WP_125002740.1">
    <property type="nucleotide sequence ID" value="NZ_RQXT01000031.1"/>
</dbReference>
<dbReference type="Proteomes" id="UP000273786">
    <property type="component" value="Unassembled WGS sequence"/>
</dbReference>
<dbReference type="PANTHER" id="PTHR42709:SF2">
    <property type="entry name" value="INNER MEMBRANE PROTEIN YOHD"/>
    <property type="match status" value="1"/>
</dbReference>
<evidence type="ECO:0000259" key="2">
    <source>
        <dbReference type="Pfam" id="PF09335"/>
    </source>
</evidence>
<proteinExistence type="predicted"/>
<keyword evidence="1" id="KW-0812">Transmembrane</keyword>